<reference evidence="1 2" key="1">
    <citation type="journal article" date="2016" name="Nat. Commun.">
        <title>Thousands of microbial genomes shed light on interconnected biogeochemical processes in an aquifer system.</title>
        <authorList>
            <person name="Anantharaman K."/>
            <person name="Brown C.T."/>
            <person name="Hug L.A."/>
            <person name="Sharon I."/>
            <person name="Castelle C.J."/>
            <person name="Probst A.J."/>
            <person name="Thomas B.C."/>
            <person name="Singh A."/>
            <person name="Wilkins M.J."/>
            <person name="Karaoz U."/>
            <person name="Brodie E.L."/>
            <person name="Williams K.H."/>
            <person name="Hubbard S.S."/>
            <person name="Banfield J.F."/>
        </authorList>
    </citation>
    <scope>NUCLEOTIDE SEQUENCE [LARGE SCALE GENOMIC DNA]</scope>
</reference>
<protein>
    <submittedName>
        <fullName evidence="1">Uncharacterized protein</fullName>
    </submittedName>
</protein>
<organism evidence="1 2">
    <name type="scientific">Candidatus Taylorbacteria bacterium RIFCSPHIGHO2_02_FULL_43_32b</name>
    <dbReference type="NCBI Taxonomy" id="1802306"/>
    <lineage>
        <taxon>Bacteria</taxon>
        <taxon>Candidatus Tayloriibacteriota</taxon>
    </lineage>
</organism>
<accession>A0A1G2MFA7</accession>
<evidence type="ECO:0000313" key="2">
    <source>
        <dbReference type="Proteomes" id="UP000177130"/>
    </source>
</evidence>
<name>A0A1G2MFA7_9BACT</name>
<evidence type="ECO:0000313" key="1">
    <source>
        <dbReference type="EMBL" id="OHA22513.1"/>
    </source>
</evidence>
<gene>
    <name evidence="1" type="ORF">A3C72_00255</name>
</gene>
<dbReference type="Proteomes" id="UP000177130">
    <property type="component" value="Unassembled WGS sequence"/>
</dbReference>
<proteinExistence type="predicted"/>
<comment type="caution">
    <text evidence="1">The sequence shown here is derived from an EMBL/GenBank/DDBJ whole genome shotgun (WGS) entry which is preliminary data.</text>
</comment>
<dbReference type="EMBL" id="MHRK01000052">
    <property type="protein sequence ID" value="OHA22513.1"/>
    <property type="molecule type" value="Genomic_DNA"/>
</dbReference>
<dbReference type="AlphaFoldDB" id="A0A1G2MFA7"/>
<sequence>MKAEEPLNVSDLNNRELVEALLSRINRRTRVPIPNAALNTHSLKQRIFTLMDLGRQAEREKK</sequence>